<proteinExistence type="predicted"/>
<dbReference type="PANTHER" id="PTHR43792">
    <property type="entry name" value="GNAT FAMILY, PUTATIVE (AFU_ORTHOLOGUE AFUA_3G00765)-RELATED-RELATED"/>
    <property type="match status" value="1"/>
</dbReference>
<evidence type="ECO:0000313" key="2">
    <source>
        <dbReference type="EMBL" id="MDJ1137433.1"/>
    </source>
</evidence>
<dbReference type="InterPro" id="IPR051531">
    <property type="entry name" value="N-acetyltransferase"/>
</dbReference>
<dbReference type="Gene3D" id="3.40.630.30">
    <property type="match status" value="1"/>
</dbReference>
<feature type="domain" description="N-acetyltransferase" evidence="1">
    <location>
        <begin position="9"/>
        <end position="166"/>
    </location>
</feature>
<dbReference type="GO" id="GO:0016740">
    <property type="term" value="F:transferase activity"/>
    <property type="evidence" value="ECO:0007669"/>
    <property type="project" value="UniProtKB-KW"/>
</dbReference>
<dbReference type="EC" id="2.-.-.-" evidence="2"/>
<dbReference type="Proteomes" id="UP001214441">
    <property type="component" value="Unassembled WGS sequence"/>
</dbReference>
<gene>
    <name evidence="2" type="ORF">NMN56_036875</name>
</gene>
<dbReference type="EMBL" id="JANCPR020000057">
    <property type="protein sequence ID" value="MDJ1137433.1"/>
    <property type="molecule type" value="Genomic_DNA"/>
</dbReference>
<protein>
    <submittedName>
        <fullName evidence="2">GNAT family protein</fullName>
        <ecNumber evidence="2">2.-.-.-</ecNumber>
    </submittedName>
</protein>
<dbReference type="PROSITE" id="PS51186">
    <property type="entry name" value="GNAT"/>
    <property type="match status" value="1"/>
</dbReference>
<name>A0ABT7A7W9_9ACTN</name>
<dbReference type="InterPro" id="IPR016181">
    <property type="entry name" value="Acyl_CoA_acyltransferase"/>
</dbReference>
<evidence type="ECO:0000313" key="3">
    <source>
        <dbReference type="Proteomes" id="UP001214441"/>
    </source>
</evidence>
<organism evidence="2 3">
    <name type="scientific">Streptomyces iconiensis</name>
    <dbReference type="NCBI Taxonomy" id="1384038"/>
    <lineage>
        <taxon>Bacteria</taxon>
        <taxon>Bacillati</taxon>
        <taxon>Actinomycetota</taxon>
        <taxon>Actinomycetes</taxon>
        <taxon>Kitasatosporales</taxon>
        <taxon>Streptomycetaceae</taxon>
        <taxon>Streptomyces</taxon>
    </lineage>
</organism>
<evidence type="ECO:0000259" key="1">
    <source>
        <dbReference type="PROSITE" id="PS51186"/>
    </source>
</evidence>
<dbReference type="Pfam" id="PF13302">
    <property type="entry name" value="Acetyltransf_3"/>
    <property type="match status" value="1"/>
</dbReference>
<dbReference type="PANTHER" id="PTHR43792:SF13">
    <property type="entry name" value="ACETYLTRANSFERASE"/>
    <property type="match status" value="1"/>
</dbReference>
<keyword evidence="2" id="KW-0808">Transferase</keyword>
<reference evidence="2 3" key="1">
    <citation type="submission" date="2023-05" db="EMBL/GenBank/DDBJ databases">
        <title>Streptantibioticus silvisoli sp. nov., acidotolerant actinomycetes 1 from pine litter.</title>
        <authorList>
            <person name="Swiecimska M."/>
            <person name="Golinska P."/>
            <person name="Sangal V."/>
            <person name="Wachnowicz B."/>
            <person name="Goodfellow M."/>
        </authorList>
    </citation>
    <scope>NUCLEOTIDE SEQUENCE [LARGE SCALE GENOMIC DNA]</scope>
    <source>
        <strain evidence="2 3">DSM 42109</strain>
    </source>
</reference>
<sequence length="166" mass="18056">MECVELGAEAMEALAAGELDKAGALLGVELPGFLVEERARWLWRYRLGQMASDPEGAAWCVRQLVLNEEGVAVGHGGFHGPPDENGMVEVGYAVVPEHRRQGYARATLTELLRRATEAPGVRTVRATLTPDNAASLATLAPFGFSHVGEQWDEEDGRELIYEVAVR</sequence>
<accession>A0ABT7A7W9</accession>
<keyword evidence="3" id="KW-1185">Reference proteome</keyword>
<comment type="caution">
    <text evidence="2">The sequence shown here is derived from an EMBL/GenBank/DDBJ whole genome shotgun (WGS) entry which is preliminary data.</text>
</comment>
<dbReference type="CDD" id="cd04301">
    <property type="entry name" value="NAT_SF"/>
    <property type="match status" value="1"/>
</dbReference>
<dbReference type="InterPro" id="IPR000182">
    <property type="entry name" value="GNAT_dom"/>
</dbReference>
<dbReference type="SUPFAM" id="SSF55729">
    <property type="entry name" value="Acyl-CoA N-acyltransferases (Nat)"/>
    <property type="match status" value="1"/>
</dbReference>